<evidence type="ECO:0000259" key="9">
    <source>
        <dbReference type="PROSITE" id="PS51144"/>
    </source>
</evidence>
<dbReference type="Proteomes" id="UP000827284">
    <property type="component" value="Unassembled WGS sequence"/>
</dbReference>
<sequence length="383" mass="42364">MKIVLSTIVAAATVLLIQAQDAFERAETHSGAHWDYGGDPGGQTHWGLLDPSYVICDTGMHQSPIDINKNTVGTIATCAKTALIYDYKPLKNAIAHWNGHTVEVDWTSDASTAHNNSITIGAKKYNLVQFHLHTPSEHRINNRHADAELHMVHRSPDDGALAVVGVLLHAQYDSVPFFRYIEQLNQKATAAFTLALADEPADGPTEATAPVDTESQKNDGEEEQDEEDEGGDEDEDEYQDEDQENQDQNIADFESQEINWNLAEESSETVVSDDLLTADNNKGQCKHPHHPEDLTCTGGRVFGKDATMVDLKLKSVDFSPLLKAIGKFSPRWEYQGSLTTPPCSEHVSWNLMQRPFPIGLAQLKALVNLQGFNARDIHEDAKE</sequence>
<keyword evidence="3" id="KW-0479">Metal-binding</keyword>
<gene>
    <name evidence="10" type="ORF">EMPS_08024</name>
</gene>
<evidence type="ECO:0000313" key="10">
    <source>
        <dbReference type="EMBL" id="GJJ75666.1"/>
    </source>
</evidence>
<keyword evidence="8" id="KW-0732">Signal</keyword>
<dbReference type="InterPro" id="IPR001148">
    <property type="entry name" value="CA_dom"/>
</dbReference>
<feature type="compositionally biased region" description="Acidic residues" evidence="7">
    <location>
        <begin position="220"/>
        <end position="245"/>
    </location>
</feature>
<accession>A0A9P3HF88</accession>
<comment type="catalytic activity">
    <reaction evidence="6">
        <text>hydrogencarbonate + H(+) = CO2 + H2O</text>
        <dbReference type="Rhea" id="RHEA:10748"/>
        <dbReference type="ChEBI" id="CHEBI:15377"/>
        <dbReference type="ChEBI" id="CHEBI:15378"/>
        <dbReference type="ChEBI" id="CHEBI:16526"/>
        <dbReference type="ChEBI" id="CHEBI:17544"/>
        <dbReference type="EC" id="4.2.1.1"/>
    </reaction>
</comment>
<protein>
    <recommendedName>
        <fullName evidence="2">carbonic anhydrase</fullName>
        <ecNumber evidence="2">4.2.1.1</ecNumber>
    </recommendedName>
</protein>
<comment type="similarity">
    <text evidence="1">Belongs to the alpha-carbonic anhydrase family.</text>
</comment>
<dbReference type="SUPFAM" id="SSF51069">
    <property type="entry name" value="Carbonic anhydrase"/>
    <property type="match status" value="1"/>
</dbReference>
<evidence type="ECO:0000313" key="11">
    <source>
        <dbReference type="Proteomes" id="UP000827284"/>
    </source>
</evidence>
<dbReference type="AlphaFoldDB" id="A0A9P3HF88"/>
<feature type="domain" description="Alpha-carbonic anhydrase" evidence="9">
    <location>
        <begin position="32"/>
        <end position="383"/>
    </location>
</feature>
<feature type="region of interest" description="Disordered" evidence="7">
    <location>
        <begin position="200"/>
        <end position="245"/>
    </location>
</feature>
<feature type="chain" id="PRO_5040307270" description="carbonic anhydrase" evidence="8">
    <location>
        <begin position="20"/>
        <end position="383"/>
    </location>
</feature>
<evidence type="ECO:0000256" key="7">
    <source>
        <dbReference type="SAM" id="MobiDB-lite"/>
    </source>
</evidence>
<evidence type="ECO:0000256" key="6">
    <source>
        <dbReference type="ARBA" id="ARBA00048348"/>
    </source>
</evidence>
<dbReference type="EC" id="4.2.1.1" evidence="2"/>
<proteinExistence type="inferred from homology"/>
<dbReference type="Pfam" id="PF00194">
    <property type="entry name" value="Carb_anhydrase"/>
    <property type="match status" value="2"/>
</dbReference>
<keyword evidence="5" id="KW-0456">Lyase</keyword>
<dbReference type="InterPro" id="IPR023561">
    <property type="entry name" value="Carbonic_anhydrase_a-class"/>
</dbReference>
<reference evidence="10" key="2">
    <citation type="journal article" date="2022" name="Microbiol. Resour. Announc.">
        <title>Whole-Genome Sequence of Entomortierella parvispora E1425, a Mucoromycotan Fungus Associated with Burkholderiaceae-Related Endosymbiotic Bacteria.</title>
        <authorList>
            <person name="Herlambang A."/>
            <person name="Guo Y."/>
            <person name="Takashima Y."/>
            <person name="Narisawa K."/>
            <person name="Ohta H."/>
            <person name="Nishizawa T."/>
        </authorList>
    </citation>
    <scope>NUCLEOTIDE SEQUENCE</scope>
    <source>
        <strain evidence="10">E1425</strain>
    </source>
</reference>
<evidence type="ECO:0000256" key="8">
    <source>
        <dbReference type="SAM" id="SignalP"/>
    </source>
</evidence>
<organism evidence="10 11">
    <name type="scientific">Entomortierella parvispora</name>
    <dbReference type="NCBI Taxonomy" id="205924"/>
    <lineage>
        <taxon>Eukaryota</taxon>
        <taxon>Fungi</taxon>
        <taxon>Fungi incertae sedis</taxon>
        <taxon>Mucoromycota</taxon>
        <taxon>Mortierellomycotina</taxon>
        <taxon>Mortierellomycetes</taxon>
        <taxon>Mortierellales</taxon>
        <taxon>Mortierellaceae</taxon>
        <taxon>Entomortierella</taxon>
    </lineage>
</organism>
<comment type="caution">
    <text evidence="10">The sequence shown here is derived from an EMBL/GenBank/DDBJ whole genome shotgun (WGS) entry which is preliminary data.</text>
</comment>
<dbReference type="Gene3D" id="3.10.200.10">
    <property type="entry name" value="Alpha carbonic anhydrase"/>
    <property type="match status" value="2"/>
</dbReference>
<dbReference type="CDD" id="cd03124">
    <property type="entry name" value="alpha_CA_prokaryotic_like"/>
    <property type="match status" value="1"/>
</dbReference>
<evidence type="ECO:0000256" key="5">
    <source>
        <dbReference type="ARBA" id="ARBA00023239"/>
    </source>
</evidence>
<dbReference type="SMART" id="SM01057">
    <property type="entry name" value="Carb_anhydrase"/>
    <property type="match status" value="1"/>
</dbReference>
<dbReference type="OrthoDB" id="429145at2759"/>
<dbReference type="GO" id="GO:0008270">
    <property type="term" value="F:zinc ion binding"/>
    <property type="evidence" value="ECO:0007669"/>
    <property type="project" value="InterPro"/>
</dbReference>
<dbReference type="InterPro" id="IPR036398">
    <property type="entry name" value="CA_dom_sf"/>
</dbReference>
<dbReference type="PANTHER" id="PTHR18952:SF265">
    <property type="entry name" value="CARBONIC ANHYDRASE"/>
    <property type="match status" value="1"/>
</dbReference>
<dbReference type="PROSITE" id="PS51144">
    <property type="entry name" value="ALPHA_CA_2"/>
    <property type="match status" value="1"/>
</dbReference>
<evidence type="ECO:0000256" key="4">
    <source>
        <dbReference type="ARBA" id="ARBA00022833"/>
    </source>
</evidence>
<evidence type="ECO:0000256" key="2">
    <source>
        <dbReference type="ARBA" id="ARBA00012925"/>
    </source>
</evidence>
<keyword evidence="4" id="KW-0862">Zinc</keyword>
<evidence type="ECO:0000256" key="1">
    <source>
        <dbReference type="ARBA" id="ARBA00010718"/>
    </source>
</evidence>
<dbReference type="PANTHER" id="PTHR18952">
    <property type="entry name" value="CARBONIC ANHYDRASE"/>
    <property type="match status" value="1"/>
</dbReference>
<dbReference type="GO" id="GO:0004089">
    <property type="term" value="F:carbonate dehydratase activity"/>
    <property type="evidence" value="ECO:0007669"/>
    <property type="project" value="UniProtKB-EC"/>
</dbReference>
<feature type="signal peptide" evidence="8">
    <location>
        <begin position="1"/>
        <end position="19"/>
    </location>
</feature>
<dbReference type="InterPro" id="IPR041891">
    <property type="entry name" value="Alpha_CA_prokaryot-like"/>
</dbReference>
<keyword evidence="11" id="KW-1185">Reference proteome</keyword>
<evidence type="ECO:0000256" key="3">
    <source>
        <dbReference type="ARBA" id="ARBA00022723"/>
    </source>
</evidence>
<reference evidence="10" key="1">
    <citation type="submission" date="2021-11" db="EMBL/GenBank/DDBJ databases">
        <authorList>
            <person name="Herlambang A."/>
            <person name="Guo Y."/>
            <person name="Takashima Y."/>
            <person name="Nishizawa T."/>
        </authorList>
    </citation>
    <scope>NUCLEOTIDE SEQUENCE</scope>
    <source>
        <strain evidence="10">E1425</strain>
    </source>
</reference>
<name>A0A9P3HF88_9FUNG</name>
<dbReference type="EMBL" id="BQFW01000011">
    <property type="protein sequence ID" value="GJJ75666.1"/>
    <property type="molecule type" value="Genomic_DNA"/>
</dbReference>